<sequence>MSTDYTPRHGVTRTRGRRMPSAAAMKRPVVGSGIAVALIASVGAAVGTGETPATAAPQSDVALTGRAAPVGDAFTALTDSTGSADAQRLADERRSAAASRSESREQERIAEAKKAKEQAAAKKKAAAQKALAKRKAAAKAKTDRLKAVQANPKPYAIEIMRDHGFSDDQWGCLQSLWIGESDFEWDATNASSGAYGIPQSLPAEKMATAGPDWRTNPETQMRWGMKYIKDAYGSPCAAYQFWSNNDPHWY</sequence>
<dbReference type="AlphaFoldDB" id="A0A650GT18"/>
<protein>
    <recommendedName>
        <fullName evidence="4">Transglycosylase SLT domain-containing protein</fullName>
    </recommendedName>
</protein>
<organism evidence="2 3">
    <name type="scientific">Janibacter melonis</name>
    <dbReference type="NCBI Taxonomy" id="262209"/>
    <lineage>
        <taxon>Bacteria</taxon>
        <taxon>Bacillati</taxon>
        <taxon>Actinomycetota</taxon>
        <taxon>Actinomycetes</taxon>
        <taxon>Micrococcales</taxon>
        <taxon>Intrasporangiaceae</taxon>
        <taxon>Janibacter</taxon>
    </lineage>
</organism>
<feature type="region of interest" description="Disordered" evidence="1">
    <location>
        <begin position="79"/>
        <end position="117"/>
    </location>
</feature>
<evidence type="ECO:0008006" key="4">
    <source>
        <dbReference type="Google" id="ProtNLM"/>
    </source>
</evidence>
<dbReference type="GeneID" id="59163453"/>
<feature type="compositionally biased region" description="Basic and acidic residues" evidence="1">
    <location>
        <begin position="88"/>
        <end position="117"/>
    </location>
</feature>
<dbReference type="EMBL" id="CP044548">
    <property type="protein sequence ID" value="QGX08720.1"/>
    <property type="molecule type" value="Genomic_DNA"/>
</dbReference>
<evidence type="ECO:0000256" key="1">
    <source>
        <dbReference type="SAM" id="MobiDB-lite"/>
    </source>
</evidence>
<name>A0A650GT18_9MICO</name>
<dbReference type="Proteomes" id="UP000271708">
    <property type="component" value="Chromosome"/>
</dbReference>
<evidence type="ECO:0000313" key="3">
    <source>
        <dbReference type="Proteomes" id="UP000271708"/>
    </source>
</evidence>
<evidence type="ECO:0000313" key="2">
    <source>
        <dbReference type="EMBL" id="QGX08720.1"/>
    </source>
</evidence>
<proteinExistence type="predicted"/>
<dbReference type="SUPFAM" id="SSF53955">
    <property type="entry name" value="Lysozyme-like"/>
    <property type="match status" value="1"/>
</dbReference>
<accession>A0A650GT18</accession>
<dbReference type="RefSeq" id="WP_148041536.1">
    <property type="nucleotide sequence ID" value="NZ_CP044548.2"/>
</dbReference>
<dbReference type="InterPro" id="IPR023346">
    <property type="entry name" value="Lysozyme-like_dom_sf"/>
</dbReference>
<reference evidence="2 3" key="1">
    <citation type="submission" date="2019-09" db="EMBL/GenBank/DDBJ databases">
        <title>Complete Genome Sequence of Janibacter melonis M714 with both human health impact and industrial applications.</title>
        <authorList>
            <person name="Jin M."/>
            <person name="Zhao Q.R."/>
        </authorList>
    </citation>
    <scope>NUCLEOTIDE SEQUENCE [LARGE SCALE GENOMIC DNA]</scope>
    <source>
        <strain evidence="2 3">M714</strain>
    </source>
</reference>
<dbReference type="KEGG" id="jme:EEW87_17420"/>
<gene>
    <name evidence="2" type="ORF">EEW87_17420</name>
</gene>
<feature type="region of interest" description="Disordered" evidence="1">
    <location>
        <begin position="1"/>
        <end position="24"/>
    </location>
</feature>